<evidence type="ECO:0000259" key="3">
    <source>
        <dbReference type="PROSITE" id="PS50048"/>
    </source>
</evidence>
<proteinExistence type="predicted"/>
<dbReference type="PROSITE" id="PS50048">
    <property type="entry name" value="ZN2_CY6_FUNGAL_2"/>
    <property type="match status" value="1"/>
</dbReference>
<feature type="region of interest" description="Disordered" evidence="2">
    <location>
        <begin position="1"/>
        <end position="28"/>
    </location>
</feature>
<dbReference type="AlphaFoldDB" id="A0A8K0X5W1"/>
<dbReference type="Gene3D" id="4.10.240.10">
    <property type="entry name" value="Zn(2)-C6 fungal-type DNA-binding domain"/>
    <property type="match status" value="1"/>
</dbReference>
<dbReference type="GO" id="GO:0000981">
    <property type="term" value="F:DNA-binding transcription factor activity, RNA polymerase II-specific"/>
    <property type="evidence" value="ECO:0007669"/>
    <property type="project" value="InterPro"/>
</dbReference>
<accession>A0A8K0X5W1</accession>
<dbReference type="InterPro" id="IPR001138">
    <property type="entry name" value="Zn2Cys6_DnaBD"/>
</dbReference>
<organism evidence="4 5">
    <name type="scientific">Plectosphaerella cucumerina</name>
    <dbReference type="NCBI Taxonomy" id="40658"/>
    <lineage>
        <taxon>Eukaryota</taxon>
        <taxon>Fungi</taxon>
        <taxon>Dikarya</taxon>
        <taxon>Ascomycota</taxon>
        <taxon>Pezizomycotina</taxon>
        <taxon>Sordariomycetes</taxon>
        <taxon>Hypocreomycetidae</taxon>
        <taxon>Glomerellales</taxon>
        <taxon>Plectosphaerellaceae</taxon>
        <taxon>Plectosphaerella</taxon>
    </lineage>
</organism>
<evidence type="ECO:0000313" key="4">
    <source>
        <dbReference type="EMBL" id="KAH7368262.1"/>
    </source>
</evidence>
<evidence type="ECO:0000256" key="2">
    <source>
        <dbReference type="SAM" id="MobiDB-lite"/>
    </source>
</evidence>
<dbReference type="CDD" id="cd00067">
    <property type="entry name" value="GAL4"/>
    <property type="match status" value="1"/>
</dbReference>
<dbReference type="Pfam" id="PF00172">
    <property type="entry name" value="Zn_clus"/>
    <property type="match status" value="1"/>
</dbReference>
<reference evidence="4" key="1">
    <citation type="journal article" date="2021" name="Nat. Commun.">
        <title>Genetic determinants of endophytism in the Arabidopsis root mycobiome.</title>
        <authorList>
            <person name="Mesny F."/>
            <person name="Miyauchi S."/>
            <person name="Thiergart T."/>
            <person name="Pickel B."/>
            <person name="Atanasova L."/>
            <person name="Karlsson M."/>
            <person name="Huettel B."/>
            <person name="Barry K.W."/>
            <person name="Haridas S."/>
            <person name="Chen C."/>
            <person name="Bauer D."/>
            <person name="Andreopoulos W."/>
            <person name="Pangilinan J."/>
            <person name="LaButti K."/>
            <person name="Riley R."/>
            <person name="Lipzen A."/>
            <person name="Clum A."/>
            <person name="Drula E."/>
            <person name="Henrissat B."/>
            <person name="Kohler A."/>
            <person name="Grigoriev I.V."/>
            <person name="Martin F.M."/>
            <person name="Hacquard S."/>
        </authorList>
    </citation>
    <scope>NUCLEOTIDE SEQUENCE</scope>
    <source>
        <strain evidence="4">MPI-CAGE-AT-0016</strain>
    </source>
</reference>
<dbReference type="EMBL" id="JAGPXD010000002">
    <property type="protein sequence ID" value="KAH7368262.1"/>
    <property type="molecule type" value="Genomic_DNA"/>
</dbReference>
<comment type="caution">
    <text evidence="4">The sequence shown here is derived from an EMBL/GenBank/DDBJ whole genome shotgun (WGS) entry which is preliminary data.</text>
</comment>
<name>A0A8K0X5W1_9PEZI</name>
<dbReference type="SMART" id="SM00066">
    <property type="entry name" value="GAL4"/>
    <property type="match status" value="1"/>
</dbReference>
<evidence type="ECO:0000313" key="5">
    <source>
        <dbReference type="Proteomes" id="UP000813385"/>
    </source>
</evidence>
<dbReference type="PROSITE" id="PS00463">
    <property type="entry name" value="ZN2_CY6_FUNGAL_1"/>
    <property type="match status" value="1"/>
</dbReference>
<dbReference type="PANTHER" id="PTHR47785">
    <property type="entry name" value="ZN(II)2CYS6 TRANSCRIPTION FACTOR (EUROFUNG)-RELATED-RELATED"/>
    <property type="match status" value="1"/>
</dbReference>
<protein>
    <recommendedName>
        <fullName evidence="3">Zn(2)-C6 fungal-type domain-containing protein</fullName>
    </recommendedName>
</protein>
<dbReference type="CDD" id="cd12148">
    <property type="entry name" value="fungal_TF_MHR"/>
    <property type="match status" value="1"/>
</dbReference>
<dbReference type="InterPro" id="IPR036864">
    <property type="entry name" value="Zn2-C6_fun-type_DNA-bd_sf"/>
</dbReference>
<dbReference type="OrthoDB" id="4356994at2759"/>
<dbReference type="PANTHER" id="PTHR47785:SF5">
    <property type="entry name" value="ZN(II)2CYS6 TRANSCRIPTION FACTOR (EUROFUNG)"/>
    <property type="match status" value="1"/>
</dbReference>
<dbReference type="SUPFAM" id="SSF57701">
    <property type="entry name" value="Zn2/Cys6 DNA-binding domain"/>
    <property type="match status" value="1"/>
</dbReference>
<keyword evidence="1" id="KW-0539">Nucleus</keyword>
<evidence type="ECO:0000256" key="1">
    <source>
        <dbReference type="ARBA" id="ARBA00023242"/>
    </source>
</evidence>
<dbReference type="GO" id="GO:0008270">
    <property type="term" value="F:zinc ion binding"/>
    <property type="evidence" value="ECO:0007669"/>
    <property type="project" value="InterPro"/>
</dbReference>
<feature type="domain" description="Zn(2)-C6 fungal-type" evidence="3">
    <location>
        <begin position="35"/>
        <end position="65"/>
    </location>
</feature>
<gene>
    <name evidence="4" type="ORF">B0T11DRAFT_337454</name>
</gene>
<keyword evidence="5" id="KW-1185">Reference proteome</keyword>
<dbReference type="Proteomes" id="UP000813385">
    <property type="component" value="Unassembled WGS sequence"/>
</dbReference>
<sequence>MNGMPPTEAPDPSEPPARKRQRTESSYPRRRSVTACNVCRARKSKCDNLRPVCGFCLKVGATCVYEELRTDYSNYDSASLHIIDRLDNLERRMEERFDETLATRTERQTVAPPQDHLPDVSKYPIVESLLEWPIFGTLDLGICGRSLALMHDVEGAPAAADVGQDESPETTSSVHSLPLQDLRTPVESFLLNVHAKNPILDLESYEHAVTTCTSRGFESTAASALVSITCALGLVSAPYTPAGLSASDVPEPCDKSETRTRAEQHMRRGKSALSTQGPSLLVAQCHFFCGVYEMFVLHPVPAWLHFSQASMLLKLHIQARPFSSSGRDASERSLVQRLYWSCMQSECELANELRVRSSGLEDLAFPHAFPKPKVDIESHPETHSREIKSWLFYLSETSMRRLCKQVAWTLFDRAPADWLASITVYQRHADELNQRLQAWMDTLPDDLRIRDLLSESTNELGLHVRSRFLMCRTWIYQPFVYFMVHSPQSALQHHRRDVEPLAYTCLEASIELINDVTYHHRHHGTWYTVRCAFGAALVILAAAQADSFALPWGWQASVKRAMQILELWMGESPNLRASHAILEKLWGPMQT</sequence>
<dbReference type="InterPro" id="IPR053181">
    <property type="entry name" value="EcdB-like_regulator"/>
</dbReference>